<dbReference type="GO" id="GO:0005684">
    <property type="term" value="C:U2-type spliceosomal complex"/>
    <property type="evidence" value="ECO:0007669"/>
    <property type="project" value="TreeGrafter"/>
</dbReference>
<dbReference type="PANTHER" id="PTHR16196:SF0">
    <property type="entry name" value="PRE-MRNA-SPLICING FACTOR CWC25 HOMOLOG"/>
    <property type="match status" value="1"/>
</dbReference>
<evidence type="ECO:0000313" key="11">
    <source>
        <dbReference type="Proteomes" id="UP001054902"/>
    </source>
</evidence>
<feature type="compositionally biased region" description="Basic residues" evidence="8">
    <location>
        <begin position="203"/>
        <end position="220"/>
    </location>
</feature>
<evidence type="ECO:0000256" key="3">
    <source>
        <dbReference type="ARBA" id="ARBA00022664"/>
    </source>
</evidence>
<comment type="similarity">
    <text evidence="2">Belongs to the CWC25 family.</text>
</comment>
<evidence type="ECO:0000256" key="5">
    <source>
        <dbReference type="ARBA" id="ARBA00023054"/>
    </source>
</evidence>
<dbReference type="InterPro" id="IPR051376">
    <property type="entry name" value="CWC25_splicing_factor"/>
</dbReference>
<comment type="caution">
    <text evidence="10">The sequence shown here is derived from an EMBL/GenBank/DDBJ whole genome shotgun (WGS) entry which is preliminary data.</text>
</comment>
<sequence>MPKGLAFLSKKSWHTGKLANQEKVWVQEQEKKAEEVKIRELAKQIQQEREEEELNRLSGKKSTRLDRGIDWMYQGGPRSDGKLTAYEEEQKKKEQEEYLLGKEYNPNNVAKGDLAAEDSNVGVNMVLTRTSEIVDDSQVEKERTERDDIQDWNSNFHLRHEDPMFMVEQQRKEKQTQVEKKERLFKSVRSDDEASSSEDDRRNRRQERKRKHKSDRRRSRKERDNDHSYENRRERKHRKKDKKRKRHRRECSRSRSRSPYSRDRDYRHDEEDHYERRSRRRSRSRSRSRDREDYRKERKTDETTANMESKRIPEEDKKYGLVGKSKPLSSYDLGPDRELLDKKRKEKDDARNRYRSQRDSPRSDHRSRPMSARKKEEALRAMKADASDHSRNMSHRDRKSNAELYEEEIQRRKGNISGHARFLSDSTREIYDYNVDSRMAAVRSKNHHRRDDRF</sequence>
<feature type="compositionally biased region" description="Basic residues" evidence="8">
    <location>
        <begin position="234"/>
        <end position="256"/>
    </location>
</feature>
<dbReference type="AlphaFoldDB" id="A0AAD3CZY0"/>
<proteinExistence type="inferred from homology"/>
<feature type="compositionally biased region" description="Basic and acidic residues" evidence="8">
    <location>
        <begin position="287"/>
        <end position="319"/>
    </location>
</feature>
<dbReference type="PANTHER" id="PTHR16196">
    <property type="entry name" value="CELL CYCLE CONTROL PROTEIN CWF25"/>
    <property type="match status" value="1"/>
</dbReference>
<dbReference type="InterPro" id="IPR022209">
    <property type="entry name" value="CWC25"/>
</dbReference>
<feature type="compositionally biased region" description="Basic residues" evidence="8">
    <location>
        <begin position="276"/>
        <end position="286"/>
    </location>
</feature>
<dbReference type="GO" id="GO:0000398">
    <property type="term" value="P:mRNA splicing, via spliceosome"/>
    <property type="evidence" value="ECO:0007669"/>
    <property type="project" value="TreeGrafter"/>
</dbReference>
<dbReference type="Pfam" id="PF12542">
    <property type="entry name" value="CWC25"/>
    <property type="match status" value="1"/>
</dbReference>
<evidence type="ECO:0000256" key="8">
    <source>
        <dbReference type="SAM" id="MobiDB-lite"/>
    </source>
</evidence>
<evidence type="ECO:0000256" key="6">
    <source>
        <dbReference type="ARBA" id="ARBA00023187"/>
    </source>
</evidence>
<dbReference type="Pfam" id="PF10197">
    <property type="entry name" value="Cir_N"/>
    <property type="match status" value="1"/>
</dbReference>
<feature type="compositionally biased region" description="Basic and acidic residues" evidence="8">
    <location>
        <begin position="138"/>
        <end position="149"/>
    </location>
</feature>
<feature type="compositionally biased region" description="Basic and acidic residues" evidence="8">
    <location>
        <begin position="334"/>
        <end position="401"/>
    </location>
</feature>
<feature type="compositionally biased region" description="Basic and acidic residues" evidence="8">
    <location>
        <begin position="158"/>
        <end position="202"/>
    </location>
</feature>
<keyword evidence="6" id="KW-0508">mRNA splicing</keyword>
<evidence type="ECO:0000256" key="2">
    <source>
        <dbReference type="ARBA" id="ARBA00006695"/>
    </source>
</evidence>
<feature type="domain" description="CBF1-interacting co-repressor CIR N-terminal" evidence="9">
    <location>
        <begin position="12"/>
        <end position="48"/>
    </location>
</feature>
<keyword evidence="5" id="KW-0175">Coiled coil</keyword>
<accession>A0AAD3CZY0</accession>
<evidence type="ECO:0000259" key="9">
    <source>
        <dbReference type="SMART" id="SM01083"/>
    </source>
</evidence>
<dbReference type="Proteomes" id="UP001054902">
    <property type="component" value="Unassembled WGS sequence"/>
</dbReference>
<keyword evidence="7" id="KW-0539">Nucleus</keyword>
<evidence type="ECO:0000256" key="1">
    <source>
        <dbReference type="ARBA" id="ARBA00004123"/>
    </source>
</evidence>
<evidence type="ECO:0000256" key="7">
    <source>
        <dbReference type="ARBA" id="ARBA00023242"/>
    </source>
</evidence>
<feature type="region of interest" description="Disordered" evidence="8">
    <location>
        <begin position="135"/>
        <end position="401"/>
    </location>
</feature>
<dbReference type="InterPro" id="IPR019339">
    <property type="entry name" value="CIR_N_dom"/>
</dbReference>
<feature type="compositionally biased region" description="Basic and acidic residues" evidence="8">
    <location>
        <begin position="260"/>
        <end position="275"/>
    </location>
</feature>
<evidence type="ECO:0000256" key="4">
    <source>
        <dbReference type="ARBA" id="ARBA00022728"/>
    </source>
</evidence>
<feature type="compositionally biased region" description="Basic and acidic residues" evidence="8">
    <location>
        <begin position="221"/>
        <end position="233"/>
    </location>
</feature>
<reference evidence="10 11" key="1">
    <citation type="journal article" date="2021" name="Sci. Rep.">
        <title>The genome of the diatom Chaetoceros tenuissimus carries an ancient integrated fragment of an extant virus.</title>
        <authorList>
            <person name="Hongo Y."/>
            <person name="Kimura K."/>
            <person name="Takaki Y."/>
            <person name="Yoshida Y."/>
            <person name="Baba S."/>
            <person name="Kobayashi G."/>
            <person name="Nagasaki K."/>
            <person name="Hano T."/>
            <person name="Tomaru Y."/>
        </authorList>
    </citation>
    <scope>NUCLEOTIDE SEQUENCE [LARGE SCALE GENOMIC DNA]</scope>
    <source>
        <strain evidence="10 11">NIES-3715</strain>
    </source>
</reference>
<gene>
    <name evidence="10" type="ORF">CTEN210_10581</name>
</gene>
<evidence type="ECO:0000313" key="10">
    <source>
        <dbReference type="EMBL" id="GFH54105.1"/>
    </source>
</evidence>
<dbReference type="SMART" id="SM01083">
    <property type="entry name" value="Cir_N"/>
    <property type="match status" value="1"/>
</dbReference>
<comment type="subcellular location">
    <subcellularLocation>
        <location evidence="1">Nucleus</location>
    </subcellularLocation>
</comment>
<keyword evidence="4" id="KW-0747">Spliceosome</keyword>
<organism evidence="10 11">
    <name type="scientific">Chaetoceros tenuissimus</name>
    <dbReference type="NCBI Taxonomy" id="426638"/>
    <lineage>
        <taxon>Eukaryota</taxon>
        <taxon>Sar</taxon>
        <taxon>Stramenopiles</taxon>
        <taxon>Ochrophyta</taxon>
        <taxon>Bacillariophyta</taxon>
        <taxon>Coscinodiscophyceae</taxon>
        <taxon>Chaetocerotophycidae</taxon>
        <taxon>Chaetocerotales</taxon>
        <taxon>Chaetocerotaceae</taxon>
        <taxon>Chaetoceros</taxon>
    </lineage>
</organism>
<keyword evidence="3" id="KW-0507">mRNA processing</keyword>
<dbReference type="EMBL" id="BLLK01000047">
    <property type="protein sequence ID" value="GFH54105.1"/>
    <property type="molecule type" value="Genomic_DNA"/>
</dbReference>
<protein>
    <recommendedName>
        <fullName evidence="9">CBF1-interacting co-repressor CIR N-terminal domain-containing protein</fullName>
    </recommendedName>
</protein>
<name>A0AAD3CZY0_9STRA</name>
<keyword evidence="11" id="KW-1185">Reference proteome</keyword>